<accession>A0A9X4AIQ7</accession>
<reference evidence="1" key="1">
    <citation type="submission" date="2022-06" db="EMBL/GenBank/DDBJ databases">
        <title>Aquibacillus sp. a new bacterium isolated from soil saline samples.</title>
        <authorList>
            <person name="Galisteo C."/>
            <person name="De La Haba R."/>
            <person name="Sanchez-Porro C."/>
            <person name="Ventosa A."/>
        </authorList>
    </citation>
    <scope>NUCLEOTIDE SEQUENCE</scope>
    <source>
        <strain evidence="1">JCM 12387</strain>
    </source>
</reference>
<evidence type="ECO:0000313" key="1">
    <source>
        <dbReference type="EMBL" id="MDC3419635.1"/>
    </source>
</evidence>
<name>A0A9X4AIQ7_9BACI</name>
<dbReference type="Proteomes" id="UP001145072">
    <property type="component" value="Unassembled WGS sequence"/>
</dbReference>
<comment type="caution">
    <text evidence="1">The sequence shown here is derived from an EMBL/GenBank/DDBJ whole genome shotgun (WGS) entry which is preliminary data.</text>
</comment>
<dbReference type="AlphaFoldDB" id="A0A9X4AIQ7"/>
<organism evidence="1 2">
    <name type="scientific">Aquibacillus koreensis</name>
    <dbReference type="NCBI Taxonomy" id="279446"/>
    <lineage>
        <taxon>Bacteria</taxon>
        <taxon>Bacillati</taxon>
        <taxon>Bacillota</taxon>
        <taxon>Bacilli</taxon>
        <taxon>Bacillales</taxon>
        <taxon>Bacillaceae</taxon>
        <taxon>Aquibacillus</taxon>
    </lineage>
</organism>
<dbReference type="RefSeq" id="WP_259866701.1">
    <property type="nucleotide sequence ID" value="NZ_JAMQJZ010000002.1"/>
</dbReference>
<proteinExistence type="predicted"/>
<sequence length="475" mass="54700">MENVDQPLISIFDMTDDKPELLQSMRDIAQLSGVLTELSDKEYFQSPIHVLRFLRVLNIINQEALGIAEPIESEETLFYRYRNVYGYDEAITHAYMKHLVFVLGKFNWVTKTAKRIKMRDVGKRMMDVLIRLANDSLAYYLNDDVARSLFQAKRDAELSEAYDDKGISGGNKLASMIKNVEEAVLLLHERELEYLADRNALTQVEVIHHLMKELEGKMAERLEKFETIDQELVFADIKQRGTTAISDGTKISLGTINKILKFAHLQDTDFNHRIQPEAFRTFIVKSFDPPIGSEIPNAHQILSFMEQGQYEDEEIDGLWAPVKFAAPISPMAIDEGISYIENYEPITEEIEETIEEEYLDTEEIMEDQLEEIMGDSKWQMTKQMIHTERIEAYLEEVEESGLDELIVRAGSSKWSDVLNGLIGVSALVANNKAAIDERAKKELYDKDNKENRDWRWSDDEQGTYGVRKRGRGNEC</sequence>
<dbReference type="EMBL" id="JAMQJZ010000002">
    <property type="protein sequence ID" value="MDC3419635.1"/>
    <property type="molecule type" value="Genomic_DNA"/>
</dbReference>
<keyword evidence="2" id="KW-1185">Reference proteome</keyword>
<gene>
    <name evidence="1" type="ORF">NC661_04555</name>
</gene>
<evidence type="ECO:0000313" key="2">
    <source>
        <dbReference type="Proteomes" id="UP001145072"/>
    </source>
</evidence>
<protein>
    <submittedName>
        <fullName evidence="1">Uncharacterized protein</fullName>
    </submittedName>
</protein>